<sequence length="48" mass="5442">MTDQERIEALTTNLKASLALNNLRQAQLAATQKKKSTSFLTRVKKFFS</sequence>
<dbReference type="Proteomes" id="UP000541352">
    <property type="component" value="Unassembled WGS sequence"/>
</dbReference>
<proteinExistence type="predicted"/>
<evidence type="ECO:0000313" key="1">
    <source>
        <dbReference type="EMBL" id="MBB3840754.1"/>
    </source>
</evidence>
<dbReference type="EMBL" id="JACIBY010000012">
    <property type="protein sequence ID" value="MBB3840754.1"/>
    <property type="molecule type" value="Genomic_DNA"/>
</dbReference>
<keyword evidence="2" id="KW-1185">Reference proteome</keyword>
<organism evidence="1 2">
    <name type="scientific">Runella defluvii</name>
    <dbReference type="NCBI Taxonomy" id="370973"/>
    <lineage>
        <taxon>Bacteria</taxon>
        <taxon>Pseudomonadati</taxon>
        <taxon>Bacteroidota</taxon>
        <taxon>Cytophagia</taxon>
        <taxon>Cytophagales</taxon>
        <taxon>Spirosomataceae</taxon>
        <taxon>Runella</taxon>
    </lineage>
</organism>
<dbReference type="AlphaFoldDB" id="A0A7W5ZSB3"/>
<gene>
    <name evidence="1" type="ORF">FHS57_004774</name>
</gene>
<protein>
    <submittedName>
        <fullName evidence="1">Uncharacterized protein</fullName>
    </submittedName>
</protein>
<reference evidence="1 2" key="1">
    <citation type="submission" date="2020-08" db="EMBL/GenBank/DDBJ databases">
        <title>Genomic Encyclopedia of Type Strains, Phase IV (KMG-IV): sequencing the most valuable type-strain genomes for metagenomic binning, comparative biology and taxonomic classification.</title>
        <authorList>
            <person name="Goeker M."/>
        </authorList>
    </citation>
    <scope>NUCLEOTIDE SEQUENCE [LARGE SCALE GENOMIC DNA]</scope>
    <source>
        <strain evidence="1 2">DSM 17976</strain>
    </source>
</reference>
<accession>A0A7W5ZSB3</accession>
<name>A0A7W5ZSB3_9BACT</name>
<comment type="caution">
    <text evidence="1">The sequence shown here is derived from an EMBL/GenBank/DDBJ whole genome shotgun (WGS) entry which is preliminary data.</text>
</comment>
<evidence type="ECO:0000313" key="2">
    <source>
        <dbReference type="Proteomes" id="UP000541352"/>
    </source>
</evidence>